<evidence type="ECO:0000313" key="1">
    <source>
        <dbReference type="Proteomes" id="UP000695022"/>
    </source>
</evidence>
<gene>
    <name evidence="2" type="primary">LOC106810905</name>
</gene>
<protein>
    <submittedName>
        <fullName evidence="2">Uncharacterized protein LOC106810905</fullName>
    </submittedName>
</protein>
<evidence type="ECO:0000313" key="2">
    <source>
        <dbReference type="RefSeq" id="XP_014669862.1"/>
    </source>
</evidence>
<dbReference type="Gene3D" id="3.30.160.60">
    <property type="entry name" value="Classic Zinc Finger"/>
    <property type="match status" value="1"/>
</dbReference>
<proteinExistence type="predicted"/>
<dbReference type="SUPFAM" id="SSF57667">
    <property type="entry name" value="beta-beta-alpha zinc fingers"/>
    <property type="match status" value="1"/>
</dbReference>
<sequence length="223" mass="25697">MVIYGQGGEKGTLFEAEVDKKRYEEEVKAYQESTEIQAFMKRTQLQSLIDWEGEAAVRQRTPCQRQQLCRSRTKQEEEEEDPLYCPVCHLRFTSGHNRREHALGRQHLATITSDFEAESRAVDRRRPLADAAAEPPSPPSAEEHARAIRELARGQALEARELRLNVERLRHVKTWRLEEARAAREDEARLEREVEVARGHGATLRAQLDALRMVPTLFGVINF</sequence>
<name>A0ABM1ECE1_PRICU</name>
<keyword evidence="1" id="KW-1185">Reference proteome</keyword>
<reference evidence="2" key="1">
    <citation type="submission" date="2025-08" db="UniProtKB">
        <authorList>
            <consortium name="RefSeq"/>
        </authorList>
    </citation>
    <scope>IDENTIFICATION</scope>
</reference>
<accession>A0ABM1ECE1</accession>
<dbReference type="RefSeq" id="XP_014669862.1">
    <property type="nucleotide sequence ID" value="XM_014814376.1"/>
</dbReference>
<dbReference type="GeneID" id="106810905"/>
<organism evidence="1 2">
    <name type="scientific">Priapulus caudatus</name>
    <name type="common">Priapulid worm</name>
    <dbReference type="NCBI Taxonomy" id="37621"/>
    <lineage>
        <taxon>Eukaryota</taxon>
        <taxon>Metazoa</taxon>
        <taxon>Ecdysozoa</taxon>
        <taxon>Scalidophora</taxon>
        <taxon>Priapulida</taxon>
        <taxon>Priapulimorpha</taxon>
        <taxon>Priapulimorphida</taxon>
        <taxon>Priapulidae</taxon>
        <taxon>Priapulus</taxon>
    </lineage>
</organism>
<dbReference type="Proteomes" id="UP000695022">
    <property type="component" value="Unplaced"/>
</dbReference>
<dbReference type="InterPro" id="IPR036236">
    <property type="entry name" value="Znf_C2H2_sf"/>
</dbReference>